<reference evidence="9 10" key="1">
    <citation type="journal article" date="2020" name="Nature">
        <title>Six reference-quality genomes reveal evolution of bat adaptations.</title>
        <authorList>
            <person name="Jebb D."/>
            <person name="Huang Z."/>
            <person name="Pippel M."/>
            <person name="Hughes G.M."/>
            <person name="Lavrichenko K."/>
            <person name="Devanna P."/>
            <person name="Winkler S."/>
            <person name="Jermiin L.S."/>
            <person name="Skirmuntt E.C."/>
            <person name="Katzourakis A."/>
            <person name="Burkitt-Gray L."/>
            <person name="Ray D.A."/>
            <person name="Sullivan K.A.M."/>
            <person name="Roscito J.G."/>
            <person name="Kirilenko B.M."/>
            <person name="Davalos L.M."/>
            <person name="Corthals A.P."/>
            <person name="Power M.L."/>
            <person name="Jones G."/>
            <person name="Ransome R.D."/>
            <person name="Dechmann D.K.N."/>
            <person name="Locatelli A.G."/>
            <person name="Puechmaille S.J."/>
            <person name="Fedrigo O."/>
            <person name="Jarvis E.D."/>
            <person name="Hiller M."/>
            <person name="Vernes S.C."/>
            <person name="Myers E.W."/>
            <person name="Teeling E.C."/>
        </authorList>
    </citation>
    <scope>NUCLEOTIDE SEQUENCE [LARGE SCALE GENOMIC DNA]</scope>
    <source>
        <strain evidence="9">Bat1K_MPI-CBG_1</strain>
    </source>
</reference>
<dbReference type="GO" id="GO:0045944">
    <property type="term" value="P:positive regulation of transcription by RNA polymerase II"/>
    <property type="evidence" value="ECO:0007669"/>
    <property type="project" value="TreeGrafter"/>
</dbReference>
<dbReference type="GO" id="GO:0016592">
    <property type="term" value="C:mediator complex"/>
    <property type="evidence" value="ECO:0007669"/>
    <property type="project" value="TreeGrafter"/>
</dbReference>
<keyword evidence="4" id="KW-0805">Transcription regulation</keyword>
<proteinExistence type="inferred from homology"/>
<evidence type="ECO:0000256" key="6">
    <source>
        <dbReference type="ARBA" id="ARBA00023242"/>
    </source>
</evidence>
<comment type="caution">
    <text evidence="9">The sequence shown here is derived from an EMBL/GenBank/DDBJ whole genome shotgun (WGS) entry which is preliminary data.</text>
</comment>
<evidence type="ECO:0000313" key="9">
    <source>
        <dbReference type="EMBL" id="KAF6095354.1"/>
    </source>
</evidence>
<protein>
    <submittedName>
        <fullName evidence="9">Mediator complex subunit 13</fullName>
    </submittedName>
</protein>
<dbReference type="EMBL" id="JABVXQ010000008">
    <property type="protein sequence ID" value="KAF6095354.1"/>
    <property type="molecule type" value="Genomic_DNA"/>
</dbReference>
<evidence type="ECO:0000256" key="5">
    <source>
        <dbReference type="ARBA" id="ARBA00023163"/>
    </source>
</evidence>
<dbReference type="Proteomes" id="UP000664940">
    <property type="component" value="Unassembled WGS sequence"/>
</dbReference>
<keyword evidence="5" id="KW-0804">Transcription</keyword>
<accession>A0A833ZMM4</accession>
<dbReference type="InterPro" id="IPR051139">
    <property type="entry name" value="Mediator_complx_sub13"/>
</dbReference>
<evidence type="ECO:0000256" key="2">
    <source>
        <dbReference type="ARBA" id="ARBA00009354"/>
    </source>
</evidence>
<dbReference type="AlphaFoldDB" id="A0A833ZMM4"/>
<dbReference type="PANTHER" id="PTHR48249">
    <property type="entry name" value="MEDIATOR OF RNA POLYMERASE II TRANSCRIPTION SUBUNIT 13"/>
    <property type="match status" value="1"/>
</dbReference>
<feature type="compositionally biased region" description="Basic and acidic residues" evidence="7">
    <location>
        <begin position="457"/>
        <end position="469"/>
    </location>
</feature>
<feature type="compositionally biased region" description="Low complexity" evidence="7">
    <location>
        <begin position="438"/>
        <end position="451"/>
    </location>
</feature>
<keyword evidence="3" id="KW-0678">Repressor</keyword>
<sequence length="760" mass="85620">MSSSFVPNGASLEDCHCNLFCLADLTGIKWKRYVWQGPTSAPILFPVTEEDPILSSFSRCLKADVLGVWRRDQRPGRRELWIFWWGEDPNFADLIHHDLTEEEDGVWENGLSYECRTLLFKAVHNLLERCLMNRNFVRIGKWFVKPYEKDEKPINKSEHLSCCFTFFLHGDSNICTSVEINQHQPVYLLSEEHITLAQQSNSPFQVILSPFGLNGTLTGQAFKMSDSATKKLIGEWKQFYPISSCLKEMSEEKQEDMDWEDDSLAAVEVLVAGVRMIYPACFVLVSQSDIPTPSSVGSSHCSTSCLGVHQVPASTRDPAMSSVTLTPPTSPEEVQTVDPQSAQKWVKFSSVSDGFNSDSTSHHGGKLPRKLANHVVDRVWQECNMNRAQNKRKYSVSSSGLCEEETADKVASWDFVEATQRTNCCCLRHKNLKPRNPGQQGQTLSLSQQQQILPKHKTNEKQEKSEKPQKRPLTPFHHRVSISDDVVMDTDSASQRLVISAPDSQVRFSNIRTNDVAKTPQMHGTEMANSPQPPPLSPHPCDVVDEGVTKTPSTPQSQHFYQMPTPDPLVPSKPMEDRIDSLSQSFPAQFQEAVEPTIYVGTAVNLEEDEANVAWKYYKVPKKKDVEFLPPQLPSDKFKDDPVGPFGQESVTSVTELMAQCKKPLKVSDELVQRYQIKNQYLSAIASDAEKEPKIDPYAFVEGDEEFLFPDKKDRQNSEREAGKKQKVEDGSSSVTVLSHEEDAMSLFSPSIKQGKTFIF</sequence>
<evidence type="ECO:0000256" key="3">
    <source>
        <dbReference type="ARBA" id="ARBA00022491"/>
    </source>
</evidence>
<evidence type="ECO:0000256" key="7">
    <source>
        <dbReference type="SAM" id="MobiDB-lite"/>
    </source>
</evidence>
<organism evidence="9 10">
    <name type="scientific">Phyllostomus discolor</name>
    <name type="common">pale spear-nosed bat</name>
    <dbReference type="NCBI Taxonomy" id="89673"/>
    <lineage>
        <taxon>Eukaryota</taxon>
        <taxon>Metazoa</taxon>
        <taxon>Chordata</taxon>
        <taxon>Craniata</taxon>
        <taxon>Vertebrata</taxon>
        <taxon>Euteleostomi</taxon>
        <taxon>Mammalia</taxon>
        <taxon>Eutheria</taxon>
        <taxon>Laurasiatheria</taxon>
        <taxon>Chiroptera</taxon>
        <taxon>Yangochiroptera</taxon>
        <taxon>Phyllostomidae</taxon>
        <taxon>Phyllostominae</taxon>
        <taxon>Phyllostomus</taxon>
    </lineage>
</organism>
<feature type="region of interest" description="Disordered" evidence="7">
    <location>
        <begin position="707"/>
        <end position="736"/>
    </location>
</feature>
<evidence type="ECO:0000313" key="10">
    <source>
        <dbReference type="Proteomes" id="UP000664940"/>
    </source>
</evidence>
<dbReference type="PANTHER" id="PTHR48249:SF4">
    <property type="entry name" value="MEDIATOR OF RNA POLYMERASE II TRANSCRIPTION SUBUNIT 13"/>
    <property type="match status" value="1"/>
</dbReference>
<evidence type="ECO:0000259" key="8">
    <source>
        <dbReference type="Pfam" id="PF11597"/>
    </source>
</evidence>
<feature type="region of interest" description="Disordered" evidence="7">
    <location>
        <begin position="318"/>
        <end position="339"/>
    </location>
</feature>
<comment type="subcellular location">
    <subcellularLocation>
        <location evidence="1">Nucleus</location>
    </subcellularLocation>
</comment>
<evidence type="ECO:0000256" key="1">
    <source>
        <dbReference type="ARBA" id="ARBA00004123"/>
    </source>
</evidence>
<name>A0A833ZMM4_9CHIR</name>
<dbReference type="Pfam" id="PF11597">
    <property type="entry name" value="Med13_N"/>
    <property type="match status" value="1"/>
</dbReference>
<dbReference type="GO" id="GO:0003713">
    <property type="term" value="F:transcription coactivator activity"/>
    <property type="evidence" value="ECO:0007669"/>
    <property type="project" value="TreeGrafter"/>
</dbReference>
<dbReference type="InterPro" id="IPR021643">
    <property type="entry name" value="Mediator_Med13_N"/>
</dbReference>
<keyword evidence="6" id="KW-0539">Nucleus</keyword>
<comment type="similarity">
    <text evidence="2">Belongs to the Mediator complex subunit 13 family.</text>
</comment>
<feature type="domain" description="Mediator complex subunit Med13 N-terminal" evidence="8">
    <location>
        <begin position="11"/>
        <end position="267"/>
    </location>
</feature>
<gene>
    <name evidence="9" type="ORF">HJG60_012834</name>
</gene>
<feature type="compositionally biased region" description="Basic and acidic residues" evidence="7">
    <location>
        <begin position="709"/>
        <end position="730"/>
    </location>
</feature>
<evidence type="ECO:0000256" key="4">
    <source>
        <dbReference type="ARBA" id="ARBA00023015"/>
    </source>
</evidence>
<feature type="region of interest" description="Disordered" evidence="7">
    <location>
        <begin position="434"/>
        <end position="477"/>
    </location>
</feature>